<dbReference type="InterPro" id="IPR005913">
    <property type="entry name" value="dTDP_dehydrorham_reduct"/>
</dbReference>
<evidence type="ECO:0000313" key="5">
    <source>
        <dbReference type="Proteomes" id="UP000037175"/>
    </source>
</evidence>
<evidence type="ECO:0000313" key="4">
    <source>
        <dbReference type="EMBL" id="KNZ70043.1"/>
    </source>
</evidence>
<dbReference type="NCBIfam" id="TIGR01214">
    <property type="entry name" value="rmlD"/>
    <property type="match status" value="1"/>
</dbReference>
<evidence type="ECO:0000256" key="2">
    <source>
        <dbReference type="RuleBase" id="RU364082"/>
    </source>
</evidence>
<keyword evidence="2" id="KW-0560">Oxidoreductase</keyword>
<evidence type="ECO:0000256" key="1">
    <source>
        <dbReference type="ARBA" id="ARBA00010944"/>
    </source>
</evidence>
<dbReference type="PANTHER" id="PTHR10491:SF4">
    <property type="entry name" value="METHIONINE ADENOSYLTRANSFERASE 2 SUBUNIT BETA"/>
    <property type="match status" value="1"/>
</dbReference>
<protein>
    <recommendedName>
        <fullName evidence="2">dTDP-4-dehydrorhamnose reductase</fullName>
        <ecNumber evidence="2">1.1.1.133</ecNumber>
    </recommendedName>
</protein>
<dbReference type="EMBL" id="LGTE01000006">
    <property type="protein sequence ID" value="KNZ70043.1"/>
    <property type="molecule type" value="Genomic_DNA"/>
</dbReference>
<dbReference type="Gene3D" id="3.90.25.10">
    <property type="entry name" value="UDP-galactose 4-epimerase, domain 1"/>
    <property type="match status" value="1"/>
</dbReference>
<organism evidence="4 5">
    <name type="scientific">Thermincola ferriacetica</name>
    <dbReference type="NCBI Taxonomy" id="281456"/>
    <lineage>
        <taxon>Bacteria</taxon>
        <taxon>Bacillati</taxon>
        <taxon>Bacillota</taxon>
        <taxon>Clostridia</taxon>
        <taxon>Eubacteriales</taxon>
        <taxon>Thermincolaceae</taxon>
        <taxon>Thermincola</taxon>
    </lineage>
</organism>
<dbReference type="InterPro" id="IPR036291">
    <property type="entry name" value="NAD(P)-bd_dom_sf"/>
</dbReference>
<keyword evidence="5" id="KW-1185">Reference proteome</keyword>
<dbReference type="PANTHER" id="PTHR10491">
    <property type="entry name" value="DTDP-4-DEHYDRORHAMNOSE REDUCTASE"/>
    <property type="match status" value="1"/>
</dbReference>
<gene>
    <name evidence="4" type="ORF">Tfer_1183</name>
</gene>
<dbReference type="UniPathway" id="UPA00124"/>
<proteinExistence type="inferred from homology"/>
<dbReference type="EC" id="1.1.1.133" evidence="2"/>
<dbReference type="GO" id="GO:0005829">
    <property type="term" value="C:cytosol"/>
    <property type="evidence" value="ECO:0007669"/>
    <property type="project" value="TreeGrafter"/>
</dbReference>
<comment type="function">
    <text evidence="2">Catalyzes the reduction of dTDP-6-deoxy-L-lyxo-4-hexulose to yield dTDP-L-rhamnose.</text>
</comment>
<dbReference type="GO" id="GO:0008831">
    <property type="term" value="F:dTDP-4-dehydrorhamnose reductase activity"/>
    <property type="evidence" value="ECO:0007669"/>
    <property type="project" value="UniProtKB-EC"/>
</dbReference>
<accession>A0A0L6W3V0</accession>
<feature type="domain" description="RmlD-like substrate binding" evidence="3">
    <location>
        <begin position="5"/>
        <end position="290"/>
    </location>
</feature>
<dbReference type="CDD" id="cd05254">
    <property type="entry name" value="dTDP_HR_like_SDR_e"/>
    <property type="match status" value="1"/>
</dbReference>
<sequence>MWLLRILVTGASGMLGRALINKLQQTGFEYMATDVNDVSSDVTELDITDFTRVMSAVKDYRPDVVINAAAFTDVDGCEADRDTAFRVNALGPRNLAVACEDVGAALVQISTDYVFSGQSNTPYNEYSPTGPLNVYGWSKLAGEMNVCHHTKRFYIVRTAWLFGRWGKNFVSTILRLAKEQRLLSVVDDQVGSPTYAADLAKAIVQLIKEPSYGIYHITNSGTCSWYRFAQVILEEAGIDNVELRPVSTRESNRLALRPANSVLENHNWVLHGNEPLRHYREALQEYIKEESK</sequence>
<dbReference type="Proteomes" id="UP000037175">
    <property type="component" value="Unassembled WGS sequence"/>
</dbReference>
<comment type="similarity">
    <text evidence="1 2">Belongs to the dTDP-4-dehydrorhamnose reductase family.</text>
</comment>
<dbReference type="PATRIC" id="fig|281456.6.peg.1256"/>
<comment type="caution">
    <text evidence="4">The sequence shown here is derived from an EMBL/GenBank/DDBJ whole genome shotgun (WGS) entry which is preliminary data.</text>
</comment>
<evidence type="ECO:0000259" key="3">
    <source>
        <dbReference type="Pfam" id="PF04321"/>
    </source>
</evidence>
<dbReference type="Pfam" id="PF04321">
    <property type="entry name" value="RmlD_sub_bind"/>
    <property type="match status" value="1"/>
</dbReference>
<comment type="pathway">
    <text evidence="2">Carbohydrate biosynthesis; dTDP-L-rhamnose biosynthesis.</text>
</comment>
<dbReference type="FunFam" id="3.40.50.720:FF:000159">
    <property type="entry name" value="dTDP-4-dehydrorhamnose reductase"/>
    <property type="match status" value="1"/>
</dbReference>
<keyword evidence="2" id="KW-0521">NADP</keyword>
<dbReference type="GO" id="GO:0019305">
    <property type="term" value="P:dTDP-rhamnose biosynthetic process"/>
    <property type="evidence" value="ECO:0007669"/>
    <property type="project" value="UniProtKB-UniPathway"/>
</dbReference>
<dbReference type="SUPFAM" id="SSF51735">
    <property type="entry name" value="NAD(P)-binding Rossmann-fold domains"/>
    <property type="match status" value="1"/>
</dbReference>
<reference evidence="5" key="1">
    <citation type="submission" date="2015-07" db="EMBL/GenBank/DDBJ databases">
        <title>Complete Genome of Thermincola ferriacetica strain Z-0001T.</title>
        <authorList>
            <person name="Lusk B."/>
            <person name="Badalamenti J.P."/>
            <person name="Parameswaran P."/>
            <person name="Bond D.R."/>
            <person name="Torres C.I."/>
        </authorList>
    </citation>
    <scope>NUCLEOTIDE SEQUENCE [LARGE SCALE GENOMIC DNA]</scope>
    <source>
        <strain evidence="5">Z-0001</strain>
    </source>
</reference>
<name>A0A0L6W3V0_9FIRM</name>
<dbReference type="InterPro" id="IPR029903">
    <property type="entry name" value="RmlD-like-bd"/>
</dbReference>
<dbReference type="Gene3D" id="3.40.50.720">
    <property type="entry name" value="NAD(P)-binding Rossmann-like Domain"/>
    <property type="match status" value="1"/>
</dbReference>
<dbReference type="AlphaFoldDB" id="A0A0L6W3V0"/>